<dbReference type="EMBL" id="JYFN01000037">
    <property type="protein sequence ID" value="KJE21414.1"/>
    <property type="molecule type" value="Genomic_DNA"/>
</dbReference>
<keyword evidence="6" id="KW-1185">Reference proteome</keyword>
<dbReference type="GO" id="GO:0003700">
    <property type="term" value="F:DNA-binding transcription factor activity"/>
    <property type="evidence" value="ECO:0007669"/>
    <property type="project" value="InterPro"/>
</dbReference>
<dbReference type="InterPro" id="IPR037401">
    <property type="entry name" value="SnoaL-like"/>
</dbReference>
<dbReference type="RefSeq" id="WP_063925320.1">
    <property type="nucleotide sequence ID" value="NZ_JYFN01000037.1"/>
</dbReference>
<comment type="caution">
    <text evidence="5">The sequence shown here is derived from an EMBL/GenBank/DDBJ whole genome shotgun (WGS) entry which is preliminary data.</text>
</comment>
<dbReference type="InterPro" id="IPR051081">
    <property type="entry name" value="HTH_MetalResp_TranReg"/>
</dbReference>
<keyword evidence="2" id="KW-0238">DNA-binding</keyword>
<keyword evidence="3" id="KW-0804">Transcription</keyword>
<dbReference type="InterPro" id="IPR036388">
    <property type="entry name" value="WH-like_DNA-bd_sf"/>
</dbReference>
<dbReference type="InterPro" id="IPR001845">
    <property type="entry name" value="HTH_ArsR_DNA-bd_dom"/>
</dbReference>
<organism evidence="5 6">
    <name type="scientific">Frankia torreyi</name>
    <dbReference type="NCBI Taxonomy" id="1856"/>
    <lineage>
        <taxon>Bacteria</taxon>
        <taxon>Bacillati</taxon>
        <taxon>Actinomycetota</taxon>
        <taxon>Actinomycetes</taxon>
        <taxon>Frankiales</taxon>
        <taxon>Frankiaceae</taxon>
        <taxon>Frankia</taxon>
    </lineage>
</organism>
<keyword evidence="1" id="KW-0805">Transcription regulation</keyword>
<evidence type="ECO:0000313" key="6">
    <source>
        <dbReference type="Proteomes" id="UP000032545"/>
    </source>
</evidence>
<evidence type="ECO:0000256" key="1">
    <source>
        <dbReference type="ARBA" id="ARBA00023015"/>
    </source>
</evidence>
<evidence type="ECO:0000313" key="5">
    <source>
        <dbReference type="EMBL" id="KJE21414.1"/>
    </source>
</evidence>
<dbReference type="InterPro" id="IPR032710">
    <property type="entry name" value="NTF2-like_dom_sf"/>
</dbReference>
<evidence type="ECO:0000256" key="2">
    <source>
        <dbReference type="ARBA" id="ARBA00023125"/>
    </source>
</evidence>
<sequence length="251" mass="27038">MRRLPHPATADLDLAVILHALGDPVRLEIVRRLRAQPDVTCAPAGLDIPKSTLSNHWRVLREAGLTSTTVDGRQRRMRLRAADVDSRFPGLLDALTDRAALTDRDAPTDRAALADRVVHGTALTCQEVMNQLLAGAGDGRWLELTALFDPDAVAAFPFADPAGPLPRLLRGRDEIADRLRSLSELGLQVVAGDARMHAAGAGCVVTECTLLGRLPGGSTWPALPAALVTDVRDGFIAAIRGYFLDHPRYPD</sequence>
<dbReference type="SMART" id="SM00418">
    <property type="entry name" value="HTH_ARSR"/>
    <property type="match status" value="1"/>
</dbReference>
<dbReference type="PANTHER" id="PTHR33154:SF12">
    <property type="entry name" value="TRANSCRIPTIONAL REGULATORY PROTEIN"/>
    <property type="match status" value="1"/>
</dbReference>
<dbReference type="Gene3D" id="3.10.450.50">
    <property type="match status" value="1"/>
</dbReference>
<feature type="domain" description="HTH arsR-type" evidence="4">
    <location>
        <begin position="16"/>
        <end position="93"/>
    </location>
</feature>
<dbReference type="SUPFAM" id="SSF54427">
    <property type="entry name" value="NTF2-like"/>
    <property type="match status" value="1"/>
</dbReference>
<evidence type="ECO:0000259" key="4">
    <source>
        <dbReference type="SMART" id="SM00418"/>
    </source>
</evidence>
<reference evidence="5 6" key="2">
    <citation type="journal article" date="2016" name="Genome Announc.">
        <title>Permanent Draft Genome Sequences for Two Variants of Frankia sp. Strain CpI1, the First Frankia Strain Isolated from Root Nodules of Comptonia peregrina.</title>
        <authorList>
            <person name="Oshone R."/>
            <person name="Hurst S.G.IV."/>
            <person name="Abebe-Akele F."/>
            <person name="Simpson S."/>
            <person name="Morris K."/>
            <person name="Thomas W.K."/>
            <person name="Tisa L.S."/>
        </authorList>
    </citation>
    <scope>NUCLEOTIDE SEQUENCE [LARGE SCALE GENOMIC DNA]</scope>
    <source>
        <strain evidence="6">CpI1-S</strain>
    </source>
</reference>
<evidence type="ECO:0000256" key="3">
    <source>
        <dbReference type="ARBA" id="ARBA00023163"/>
    </source>
</evidence>
<dbReference type="GO" id="GO:0003677">
    <property type="term" value="F:DNA binding"/>
    <property type="evidence" value="ECO:0007669"/>
    <property type="project" value="UniProtKB-KW"/>
</dbReference>
<gene>
    <name evidence="5" type="ORF">FF36_04224</name>
</gene>
<dbReference type="Proteomes" id="UP000032545">
    <property type="component" value="Unassembled WGS sequence"/>
</dbReference>
<protein>
    <submittedName>
        <fullName evidence="5">Putative transcriptional regulator</fullName>
    </submittedName>
</protein>
<proteinExistence type="predicted"/>
<dbReference type="Pfam" id="PF12680">
    <property type="entry name" value="SnoaL_2"/>
    <property type="match status" value="1"/>
</dbReference>
<dbReference type="PANTHER" id="PTHR33154">
    <property type="entry name" value="TRANSCRIPTIONAL REGULATOR, ARSR FAMILY"/>
    <property type="match status" value="1"/>
</dbReference>
<name>A0A0D8BBT9_9ACTN</name>
<dbReference type="PATRIC" id="fig|1502723.3.peg.3942"/>
<dbReference type="InterPro" id="IPR011991">
    <property type="entry name" value="ArsR-like_HTH"/>
</dbReference>
<dbReference type="Pfam" id="PF12840">
    <property type="entry name" value="HTH_20"/>
    <property type="match status" value="1"/>
</dbReference>
<dbReference type="PRINTS" id="PR00778">
    <property type="entry name" value="HTHARSR"/>
</dbReference>
<accession>A0A0D8BBT9</accession>
<reference evidence="6" key="1">
    <citation type="submission" date="2015-02" db="EMBL/GenBank/DDBJ databases">
        <title>Draft Genome of Frankia sp. CpI1-S.</title>
        <authorList>
            <person name="Oshone R.T."/>
            <person name="Ngom M."/>
            <person name="Ghodhbane-Gtari F."/>
            <person name="Gtari M."/>
            <person name="Morris K."/>
            <person name="Thomas K."/>
            <person name="Sen A."/>
            <person name="Tisa L.S."/>
        </authorList>
    </citation>
    <scope>NUCLEOTIDE SEQUENCE [LARGE SCALE GENOMIC DNA]</scope>
    <source>
        <strain evidence="6">CpI1-S</strain>
    </source>
</reference>
<dbReference type="CDD" id="cd00090">
    <property type="entry name" value="HTH_ARSR"/>
    <property type="match status" value="1"/>
</dbReference>
<dbReference type="SUPFAM" id="SSF46785">
    <property type="entry name" value="Winged helix' DNA-binding domain"/>
    <property type="match status" value="1"/>
</dbReference>
<dbReference type="AlphaFoldDB" id="A0A0D8BBT9"/>
<dbReference type="Gene3D" id="1.10.10.10">
    <property type="entry name" value="Winged helix-like DNA-binding domain superfamily/Winged helix DNA-binding domain"/>
    <property type="match status" value="1"/>
</dbReference>
<dbReference type="InterPro" id="IPR036390">
    <property type="entry name" value="WH_DNA-bd_sf"/>
</dbReference>